<dbReference type="SUPFAM" id="SSF50814">
    <property type="entry name" value="Lipocalins"/>
    <property type="match status" value="1"/>
</dbReference>
<dbReference type="GO" id="GO:0036094">
    <property type="term" value="F:small molecule binding"/>
    <property type="evidence" value="ECO:0007669"/>
    <property type="project" value="InterPro"/>
</dbReference>
<name>H1ZRL4_PLAFE</name>
<evidence type="ECO:0000256" key="2">
    <source>
        <dbReference type="SAM" id="SignalP"/>
    </source>
</evidence>
<proteinExistence type="evidence at transcript level"/>
<accession>H1ZRL4</accession>
<feature type="signal peptide" evidence="2">
    <location>
        <begin position="1"/>
        <end position="20"/>
    </location>
</feature>
<sequence>MMNSLLMKLGTLMCVLAVHADVMPVKDFDLEKMAGDWYVVGYASNAKWFVDSKEETKLGTQIFKPGHDGHMDLVYVHNGPNGTSSNSTFHAMKTDTPGRFTYHSDIWKNDNDMRIVEVQYEDYALVHTIKTTSDNSTHILNNLLSRTNGTSAALQEKFSKFSNETGVLPENILLLPRVM</sequence>
<dbReference type="PANTHER" id="PTHR11430:SF139">
    <property type="entry name" value="LIPOCALIN-15 PRECURSOR-RELATED"/>
    <property type="match status" value="1"/>
</dbReference>
<feature type="domain" description="Lipocalin/cytosolic fatty-acid binding" evidence="3">
    <location>
        <begin position="34"/>
        <end position="173"/>
    </location>
</feature>
<feature type="chain" id="PRO_5007665492" evidence="2">
    <location>
        <begin position="21"/>
        <end position="179"/>
    </location>
</feature>
<dbReference type="PANTHER" id="PTHR11430">
    <property type="entry name" value="LIPOCALIN"/>
    <property type="match status" value="1"/>
</dbReference>
<comment type="similarity">
    <text evidence="1">Belongs to the calycin superfamily. Lipocalin family.</text>
</comment>
<dbReference type="Gene3D" id="2.40.128.20">
    <property type="match status" value="1"/>
</dbReference>
<evidence type="ECO:0000256" key="1">
    <source>
        <dbReference type="ARBA" id="ARBA00006889"/>
    </source>
</evidence>
<dbReference type="InterPro" id="IPR000566">
    <property type="entry name" value="Lipocln_cytosolic_FA-bd_dom"/>
</dbReference>
<dbReference type="PRINTS" id="PR01254">
    <property type="entry name" value="PGNDSYNTHASE"/>
</dbReference>
<dbReference type="AlphaFoldDB" id="H1ZRL4"/>
<evidence type="ECO:0000259" key="3">
    <source>
        <dbReference type="Pfam" id="PF00061"/>
    </source>
</evidence>
<organism evidence="5">
    <name type="scientific">Platichthys flesus</name>
    <name type="common">European flounder</name>
    <name type="synonym">Pleuronectes flesus</name>
    <dbReference type="NCBI Taxonomy" id="8260"/>
    <lineage>
        <taxon>Eukaryota</taxon>
        <taxon>Metazoa</taxon>
        <taxon>Chordata</taxon>
        <taxon>Craniata</taxon>
        <taxon>Vertebrata</taxon>
        <taxon>Euteleostomi</taxon>
        <taxon>Actinopterygii</taxon>
        <taxon>Neopterygii</taxon>
        <taxon>Teleostei</taxon>
        <taxon>Neoteleostei</taxon>
        <taxon>Acanthomorphata</taxon>
        <taxon>Carangaria</taxon>
        <taxon>Pleuronectiformes</taxon>
        <taxon>Pleuronectoidei</taxon>
        <taxon>Pleuronectidae</taxon>
        <taxon>Platichthys</taxon>
    </lineage>
</organism>
<reference evidence="5" key="1">
    <citation type="journal article" date="2010" name="Mar. Environ. Res.">
        <title>Genetic polymorphism and its potential relation to environmental stress in five populations of the European flounder Platichthys flesus, along the French Atlantic coast.</title>
        <authorList>
            <person name="Marchand J."/>
            <person name="Evrard E."/>
            <person name="Guinand B."/>
            <person name="Cachot J."/>
            <person name="Quiniou L."/>
            <person name="Laroche J."/>
        </authorList>
    </citation>
    <scope>NUCLEOTIDE SEQUENCE</scope>
    <source>
        <tissue evidence="4">Muscle</tissue>
    </source>
</reference>
<evidence type="ECO:0000313" key="5">
    <source>
        <dbReference type="EMBL" id="CBA10402.1"/>
    </source>
</evidence>
<keyword evidence="2" id="KW-0732">Signal</keyword>
<dbReference type="EMBL" id="FN432391">
    <property type="protein sequence ID" value="CBA10402.1"/>
    <property type="molecule type" value="Genomic_DNA"/>
</dbReference>
<dbReference type="InterPro" id="IPR012674">
    <property type="entry name" value="Calycin"/>
</dbReference>
<dbReference type="InterPro" id="IPR002345">
    <property type="entry name" value="Lipocalin"/>
</dbReference>
<dbReference type="Pfam" id="PF00061">
    <property type="entry name" value="Lipocalin"/>
    <property type="match status" value="1"/>
</dbReference>
<gene>
    <name evidence="5" type="primary">pgds</name>
</gene>
<dbReference type="EMBL" id="FN432388">
    <property type="protein sequence ID" value="CBA10399.1"/>
    <property type="molecule type" value="mRNA"/>
</dbReference>
<protein>
    <submittedName>
        <fullName evidence="5">Prostaglandin D synthase</fullName>
    </submittedName>
</protein>
<dbReference type="PRINTS" id="PR00179">
    <property type="entry name" value="LIPOCALIN"/>
</dbReference>
<evidence type="ECO:0000313" key="4">
    <source>
        <dbReference type="EMBL" id="CBA10399.1"/>
    </source>
</evidence>